<dbReference type="Pfam" id="PF02086">
    <property type="entry name" value="MethyltransfD12"/>
    <property type="match status" value="1"/>
</dbReference>
<dbReference type="InterPro" id="IPR012263">
    <property type="entry name" value="M_m6A_EcoRV"/>
</dbReference>
<feature type="binding site" evidence="7">
    <location>
        <position position="230"/>
    </location>
    <ligand>
        <name>S-adenosyl-L-methionine</name>
        <dbReference type="ChEBI" id="CHEBI:59789"/>
    </ligand>
</feature>
<dbReference type="InterPro" id="IPR029063">
    <property type="entry name" value="SAM-dependent_MTases_sf"/>
</dbReference>
<feature type="binding site" evidence="7">
    <location>
        <position position="87"/>
    </location>
    <ligand>
        <name>S-adenosyl-L-methionine</name>
        <dbReference type="ChEBI" id="CHEBI:59789"/>
    </ligand>
</feature>
<protein>
    <recommendedName>
        <fullName evidence="2">site-specific DNA-methyltransferase (adenine-specific)</fullName>
        <ecNumber evidence="2">2.1.1.72</ecNumber>
    </recommendedName>
</protein>
<dbReference type="EC" id="2.1.1.72" evidence="2"/>
<evidence type="ECO:0000256" key="4">
    <source>
        <dbReference type="ARBA" id="ARBA00022679"/>
    </source>
</evidence>
<evidence type="ECO:0000256" key="6">
    <source>
        <dbReference type="ARBA" id="ARBA00047942"/>
    </source>
</evidence>
<dbReference type="InterPro" id="IPR023095">
    <property type="entry name" value="Ade_MeTrfase_dom_2"/>
</dbReference>
<evidence type="ECO:0000256" key="5">
    <source>
        <dbReference type="ARBA" id="ARBA00022691"/>
    </source>
</evidence>
<evidence type="ECO:0000313" key="9">
    <source>
        <dbReference type="Proteomes" id="UP000003477"/>
    </source>
</evidence>
<dbReference type="GO" id="GO:0009307">
    <property type="term" value="P:DNA restriction-modification system"/>
    <property type="evidence" value="ECO:0007669"/>
    <property type="project" value="InterPro"/>
</dbReference>
<keyword evidence="4 8" id="KW-0808">Transferase</keyword>
<sequence length="324" mass="38224">MINQVKPQQIKQLSILEDDNYQDGLKPSPVLKWAGGKTQLLPEIKKQYPQQLQQGKIKTYIEPFFGGGAVFFDIYHNFEIEQAYLFDKNIELIILYKVIQNDVNALIEELSILESKYLTLDTENRKEFYYQLRDDYNTFDKQTDANNYRQEWINRAAYTIFLNKTCFNGLYRVNSKGYFNVPMGRYKKPKILNQDNLIAVHESFKIVEIQHTDFAEVLNYADESTFIYYDPPYRPISETSNFNSYSSLEFNDDEQKRLRDVFTKTSKQGALQILSNSDPTNYIDDPFFDELYQDFNISRILASRMINSKGKKRGKIREILVNNY</sequence>
<organism evidence="8 9">
    <name type="scientific">Crocosphaera watsonii WH 0003</name>
    <dbReference type="NCBI Taxonomy" id="423471"/>
    <lineage>
        <taxon>Bacteria</taxon>
        <taxon>Bacillati</taxon>
        <taxon>Cyanobacteriota</taxon>
        <taxon>Cyanophyceae</taxon>
        <taxon>Oscillatoriophycideae</taxon>
        <taxon>Chroococcales</taxon>
        <taxon>Aphanothecaceae</taxon>
        <taxon>Crocosphaera</taxon>
    </lineage>
</organism>
<dbReference type="PANTHER" id="PTHR30481">
    <property type="entry name" value="DNA ADENINE METHYLASE"/>
    <property type="match status" value="1"/>
</dbReference>
<dbReference type="RefSeq" id="WP_007304475.1">
    <property type="nucleotide sequence ID" value="NZ_AESD01000226.1"/>
</dbReference>
<dbReference type="SUPFAM" id="SSF53335">
    <property type="entry name" value="S-adenosyl-L-methionine-dependent methyltransferases"/>
    <property type="match status" value="1"/>
</dbReference>
<evidence type="ECO:0000256" key="2">
    <source>
        <dbReference type="ARBA" id="ARBA00011900"/>
    </source>
</evidence>
<comment type="catalytic activity">
    <reaction evidence="6">
        <text>a 2'-deoxyadenosine in DNA + S-adenosyl-L-methionine = an N(6)-methyl-2'-deoxyadenosine in DNA + S-adenosyl-L-homocysteine + H(+)</text>
        <dbReference type="Rhea" id="RHEA:15197"/>
        <dbReference type="Rhea" id="RHEA-COMP:12418"/>
        <dbReference type="Rhea" id="RHEA-COMP:12419"/>
        <dbReference type="ChEBI" id="CHEBI:15378"/>
        <dbReference type="ChEBI" id="CHEBI:57856"/>
        <dbReference type="ChEBI" id="CHEBI:59789"/>
        <dbReference type="ChEBI" id="CHEBI:90615"/>
        <dbReference type="ChEBI" id="CHEBI:90616"/>
        <dbReference type="EC" id="2.1.1.72"/>
    </reaction>
</comment>
<evidence type="ECO:0000256" key="7">
    <source>
        <dbReference type="PIRSR" id="PIRSR000398-1"/>
    </source>
</evidence>
<comment type="similarity">
    <text evidence="1">Belongs to the N(4)/N(6)-methyltransferase family.</text>
</comment>
<dbReference type="GO" id="GO:0043565">
    <property type="term" value="F:sequence-specific DNA binding"/>
    <property type="evidence" value="ECO:0007669"/>
    <property type="project" value="TreeGrafter"/>
</dbReference>
<dbReference type="Gene3D" id="3.40.50.150">
    <property type="entry name" value="Vaccinia Virus protein VP39"/>
    <property type="match status" value="1"/>
</dbReference>
<dbReference type="GO" id="GO:0006298">
    <property type="term" value="P:mismatch repair"/>
    <property type="evidence" value="ECO:0007669"/>
    <property type="project" value="TreeGrafter"/>
</dbReference>
<dbReference type="EMBL" id="AESD01000226">
    <property type="protein sequence ID" value="EHJ13857.1"/>
    <property type="molecule type" value="Genomic_DNA"/>
</dbReference>
<name>G5J1S9_CROWT</name>
<dbReference type="GO" id="GO:0032259">
    <property type="term" value="P:methylation"/>
    <property type="evidence" value="ECO:0007669"/>
    <property type="project" value="UniProtKB-KW"/>
</dbReference>
<reference evidence="8 9" key="1">
    <citation type="journal article" date="2011" name="Front. Microbiol.">
        <title>Two Strains of Crocosphaera watsonii with Highly Conserved Genomes are Distinguished by Strain-Specific Features.</title>
        <authorList>
            <person name="Bench S.R."/>
            <person name="Ilikchyan I.N."/>
            <person name="Tripp H.J."/>
            <person name="Zehr J.P."/>
        </authorList>
    </citation>
    <scope>NUCLEOTIDE SEQUENCE [LARGE SCALE GENOMIC DNA]</scope>
    <source>
        <strain evidence="8 9">WH 0003</strain>
    </source>
</reference>
<dbReference type="AlphaFoldDB" id="G5J1S9"/>
<evidence type="ECO:0000256" key="3">
    <source>
        <dbReference type="ARBA" id="ARBA00022603"/>
    </source>
</evidence>
<dbReference type="PRINTS" id="PR00505">
    <property type="entry name" value="D12N6MTFRASE"/>
</dbReference>
<accession>G5J1S9</accession>
<dbReference type="PIRSF" id="PIRSF000398">
    <property type="entry name" value="M_m6A_EcoRV"/>
    <property type="match status" value="1"/>
</dbReference>
<keyword evidence="3 8" id="KW-0489">Methyltransferase</keyword>
<gene>
    <name evidence="8" type="ORF">CWATWH0003_1461</name>
</gene>
<feature type="binding site" evidence="7">
    <location>
        <position position="37"/>
    </location>
    <ligand>
        <name>S-adenosyl-L-methionine</name>
        <dbReference type="ChEBI" id="CHEBI:59789"/>
    </ligand>
</feature>
<evidence type="ECO:0000256" key="1">
    <source>
        <dbReference type="ARBA" id="ARBA00006594"/>
    </source>
</evidence>
<dbReference type="GO" id="GO:1904047">
    <property type="term" value="F:S-adenosyl-L-methionine binding"/>
    <property type="evidence" value="ECO:0007669"/>
    <property type="project" value="TreeGrafter"/>
</dbReference>
<dbReference type="InterPro" id="IPR012327">
    <property type="entry name" value="MeTrfase_D12"/>
</dbReference>
<dbReference type="GeneID" id="88765261"/>
<dbReference type="GO" id="GO:0009007">
    <property type="term" value="F:site-specific DNA-methyltransferase (adenine-specific) activity"/>
    <property type="evidence" value="ECO:0007669"/>
    <property type="project" value="UniProtKB-EC"/>
</dbReference>
<dbReference type="PANTHER" id="PTHR30481:SF3">
    <property type="entry name" value="DNA ADENINE METHYLASE"/>
    <property type="match status" value="1"/>
</dbReference>
<evidence type="ECO:0000313" key="8">
    <source>
        <dbReference type="EMBL" id="EHJ13857.1"/>
    </source>
</evidence>
<dbReference type="NCBIfam" id="TIGR00571">
    <property type="entry name" value="dam"/>
    <property type="match status" value="1"/>
</dbReference>
<proteinExistence type="inferred from homology"/>
<dbReference type="Gene3D" id="1.10.1020.10">
    <property type="entry name" value="Adenine-specific Methyltransferase, Domain 2"/>
    <property type="match status" value="1"/>
</dbReference>
<dbReference type="PATRIC" id="fig|423471.3.peg.1358"/>
<keyword evidence="5" id="KW-0949">S-adenosyl-L-methionine</keyword>
<comment type="caution">
    <text evidence="8">The sequence shown here is derived from an EMBL/GenBank/DDBJ whole genome shotgun (WGS) entry which is preliminary data.</text>
</comment>
<dbReference type="Proteomes" id="UP000003477">
    <property type="component" value="Unassembled WGS sequence"/>
</dbReference>
<feature type="binding site" evidence="7">
    <location>
        <position position="33"/>
    </location>
    <ligand>
        <name>S-adenosyl-L-methionine</name>
        <dbReference type="ChEBI" id="CHEBI:59789"/>
    </ligand>
</feature>